<dbReference type="CDD" id="cd02966">
    <property type="entry name" value="TlpA_like_family"/>
    <property type="match status" value="1"/>
</dbReference>
<protein>
    <submittedName>
        <fullName evidence="4">Sporulation thiol-disulfide oxidoreductase A</fullName>
    </submittedName>
</protein>
<sequence>MKKRNMPVMLIALCLTVLAVYQATEVSRSAEASAAAGGRPQEMVYQKPVPAFTLKGLDGQQYRVGGPREKPLLINFWASWCGPCLEEAPDLKRVYDKYGGQFDLYSVNVTREDQLDDVKRFVKQHELAFPILLDSEGTTAEMYRILVVPTSFLVDRQGNLREVIHVLPPDMLEKRIQALIQG</sequence>
<dbReference type="Gene3D" id="3.40.30.10">
    <property type="entry name" value="Glutaredoxin"/>
    <property type="match status" value="1"/>
</dbReference>
<dbReference type="InterPro" id="IPR036249">
    <property type="entry name" value="Thioredoxin-like_sf"/>
</dbReference>
<keyword evidence="2" id="KW-0732">Signal</keyword>
<name>A0ABY4RLN8_9BACL</name>
<reference evidence="4" key="1">
    <citation type="submission" date="2018-02" db="EMBL/GenBank/DDBJ databases">
        <authorList>
            <person name="Kim S.-K."/>
            <person name="Jung H.-I."/>
            <person name="Lee S.-W."/>
        </authorList>
    </citation>
    <scope>NUCLEOTIDE SEQUENCE</scope>
    <source>
        <strain evidence="4">SK3146</strain>
    </source>
</reference>
<evidence type="ECO:0000313" key="4">
    <source>
        <dbReference type="EMBL" id="UQZ82796.1"/>
    </source>
</evidence>
<evidence type="ECO:0000259" key="3">
    <source>
        <dbReference type="PROSITE" id="PS51352"/>
    </source>
</evidence>
<feature type="signal peptide" evidence="2">
    <location>
        <begin position="1"/>
        <end position="19"/>
    </location>
</feature>
<dbReference type="PROSITE" id="PS51352">
    <property type="entry name" value="THIOREDOXIN_2"/>
    <property type="match status" value="1"/>
</dbReference>
<organism evidence="4 5">
    <name type="scientific">Paenibacillus konkukensis</name>
    <dbReference type="NCBI Taxonomy" id="2020716"/>
    <lineage>
        <taxon>Bacteria</taxon>
        <taxon>Bacillati</taxon>
        <taxon>Bacillota</taxon>
        <taxon>Bacilli</taxon>
        <taxon>Bacillales</taxon>
        <taxon>Paenibacillaceae</taxon>
        <taxon>Paenibacillus</taxon>
    </lineage>
</organism>
<feature type="chain" id="PRO_5046958101" evidence="2">
    <location>
        <begin position="20"/>
        <end position="182"/>
    </location>
</feature>
<dbReference type="Pfam" id="PF00578">
    <property type="entry name" value="AhpC-TSA"/>
    <property type="match status" value="1"/>
</dbReference>
<dbReference type="InterPro" id="IPR000866">
    <property type="entry name" value="AhpC/TSA"/>
</dbReference>
<dbReference type="Proteomes" id="UP001057134">
    <property type="component" value="Chromosome"/>
</dbReference>
<dbReference type="InterPro" id="IPR013766">
    <property type="entry name" value="Thioredoxin_domain"/>
</dbReference>
<dbReference type="PROSITE" id="PS00194">
    <property type="entry name" value="THIOREDOXIN_1"/>
    <property type="match status" value="1"/>
</dbReference>
<dbReference type="PANTHER" id="PTHR42852:SF17">
    <property type="entry name" value="THIOREDOXIN-LIKE PROTEIN HI_1115"/>
    <property type="match status" value="1"/>
</dbReference>
<keyword evidence="5" id="KW-1185">Reference proteome</keyword>
<proteinExistence type="predicted"/>
<keyword evidence="1" id="KW-1015">Disulfide bond</keyword>
<accession>A0ABY4RLN8</accession>
<dbReference type="InterPro" id="IPR017937">
    <property type="entry name" value="Thioredoxin_CS"/>
</dbReference>
<dbReference type="PANTHER" id="PTHR42852">
    <property type="entry name" value="THIOL:DISULFIDE INTERCHANGE PROTEIN DSBE"/>
    <property type="match status" value="1"/>
</dbReference>
<evidence type="ECO:0000256" key="2">
    <source>
        <dbReference type="SAM" id="SignalP"/>
    </source>
</evidence>
<reference evidence="4" key="2">
    <citation type="journal article" date="2021" name="J Anim Sci Technol">
        <title>Complete genome sequence of Paenibacillus konkukensis sp. nov. SK3146 as a potential probiotic strain.</title>
        <authorList>
            <person name="Jung H.I."/>
            <person name="Park S."/>
            <person name="Niu K.M."/>
            <person name="Lee S.W."/>
            <person name="Kothari D."/>
            <person name="Yi K.J."/>
            <person name="Kim S.K."/>
        </authorList>
    </citation>
    <scope>NUCLEOTIDE SEQUENCE</scope>
    <source>
        <strain evidence="4">SK3146</strain>
    </source>
</reference>
<gene>
    <name evidence="4" type="primary">stoA</name>
    <name evidence="4" type="ORF">SK3146_01956</name>
</gene>
<evidence type="ECO:0000313" key="5">
    <source>
        <dbReference type="Proteomes" id="UP001057134"/>
    </source>
</evidence>
<evidence type="ECO:0000256" key="1">
    <source>
        <dbReference type="ARBA" id="ARBA00023157"/>
    </source>
</evidence>
<dbReference type="InterPro" id="IPR050553">
    <property type="entry name" value="Thioredoxin_ResA/DsbE_sf"/>
</dbReference>
<dbReference type="RefSeq" id="WP_249864891.1">
    <property type="nucleotide sequence ID" value="NZ_CP027059.1"/>
</dbReference>
<feature type="domain" description="Thioredoxin" evidence="3">
    <location>
        <begin position="43"/>
        <end position="181"/>
    </location>
</feature>
<dbReference type="SUPFAM" id="SSF52833">
    <property type="entry name" value="Thioredoxin-like"/>
    <property type="match status" value="1"/>
</dbReference>
<dbReference type="EMBL" id="CP027059">
    <property type="protein sequence ID" value="UQZ82796.1"/>
    <property type="molecule type" value="Genomic_DNA"/>
</dbReference>